<dbReference type="RefSeq" id="WP_121765429.1">
    <property type="nucleotide sequence ID" value="NZ_RAZM01000019.1"/>
</dbReference>
<organism evidence="3 4">
    <name type="scientific">Bacteroides acidifaciens</name>
    <dbReference type="NCBI Taxonomy" id="85831"/>
    <lineage>
        <taxon>Bacteria</taxon>
        <taxon>Pseudomonadati</taxon>
        <taxon>Bacteroidota</taxon>
        <taxon>Bacteroidia</taxon>
        <taxon>Bacteroidales</taxon>
        <taxon>Bacteroidaceae</taxon>
        <taxon>Bacteroides</taxon>
    </lineage>
</organism>
<dbReference type="SUPFAM" id="SSF54001">
    <property type="entry name" value="Cysteine proteinases"/>
    <property type="match status" value="1"/>
</dbReference>
<dbReference type="PROSITE" id="PS51257">
    <property type="entry name" value="PROKAR_LIPOPROTEIN"/>
    <property type="match status" value="1"/>
</dbReference>
<evidence type="ECO:0000259" key="2">
    <source>
        <dbReference type="PROSITE" id="PS50203"/>
    </source>
</evidence>
<dbReference type="SUPFAM" id="SSF49785">
    <property type="entry name" value="Galactose-binding domain-like"/>
    <property type="match status" value="1"/>
</dbReference>
<dbReference type="GO" id="GO:0006508">
    <property type="term" value="P:proteolysis"/>
    <property type="evidence" value="ECO:0007669"/>
    <property type="project" value="InterPro"/>
</dbReference>
<feature type="domain" description="Calpain catalytic" evidence="2">
    <location>
        <begin position="277"/>
        <end position="464"/>
    </location>
</feature>
<dbReference type="InterPro" id="IPR001300">
    <property type="entry name" value="Peptidase_C2_calpain_cat"/>
</dbReference>
<sequence length="509" mass="55474">MNISQIRCREVDAVKRIIFLLVLLIPFGLAGCSSDDDGGNDNGEEPNEDAPVSYVLGSGNANMPSSGTIIAQYADAPAGSEIRRLVDDNADTKYVTHHSSFNITWNGNSSKAVTSYSLTSAADTPEMDPKAWTLYGSNDNTTWTELDAQANQLFTARKEEKSYEVDNATSYRYYRLSVEANNGGTATQIAEWKLVAVRSYTENINDLISSKGSSTFSAITPMGRQHENDREATAADLEWLADPAEEPEAFGDNGSKMAWNTFNVVSIYPNNGMPALSDVNQRWIGDCCLCAVCASMAYLYPRFIKHIIKDNQDKTYTVTMYDPKGKQISVGVGGDYFVGNSGDLGALGGRNKEVTWATILEKAVVKWHQVYKGTSNINGIGTEYVAAIFTGNGESYGFGAGALVSDDLKRAVEVSLKQGRMVIGGFLRSDEPVDENWVSTSGHAFTFILPDDDSHLFKMRNPWGGKTDGVMKVKDDNRIPPMIDLRICVPGAAKNYGVGPDLGGYIPNF</sequence>
<comment type="caution">
    <text evidence="3">The sequence shown here is derived from an EMBL/GenBank/DDBJ whole genome shotgun (WGS) entry which is preliminary data.</text>
</comment>
<evidence type="ECO:0000256" key="1">
    <source>
        <dbReference type="PROSITE-ProRule" id="PRU00239"/>
    </source>
</evidence>
<protein>
    <recommendedName>
        <fullName evidence="2">Calpain catalytic domain-containing protein</fullName>
    </recommendedName>
</protein>
<name>A0A3L8A8U1_9BACE</name>
<reference evidence="3 4" key="1">
    <citation type="submission" date="2018-09" db="EMBL/GenBank/DDBJ databases">
        <title>Murine metabolic-syndrome-specific gut microbial biobank.</title>
        <authorList>
            <person name="Liu C."/>
        </authorList>
    </citation>
    <scope>NUCLEOTIDE SEQUENCE [LARGE SCALE GENOMIC DNA]</scope>
    <source>
        <strain evidence="3 4">0.1X-D8-26</strain>
    </source>
</reference>
<dbReference type="Proteomes" id="UP000267159">
    <property type="component" value="Unassembled WGS sequence"/>
</dbReference>
<accession>A0A3L8A8U1</accession>
<evidence type="ECO:0000313" key="3">
    <source>
        <dbReference type="EMBL" id="RLT80444.1"/>
    </source>
</evidence>
<dbReference type="Pfam" id="PF00648">
    <property type="entry name" value="Peptidase_C2"/>
    <property type="match status" value="1"/>
</dbReference>
<dbReference type="EMBL" id="RAZM01000019">
    <property type="protein sequence ID" value="RLT80444.1"/>
    <property type="molecule type" value="Genomic_DNA"/>
</dbReference>
<proteinExistence type="predicted"/>
<dbReference type="InterPro" id="IPR008979">
    <property type="entry name" value="Galactose-bd-like_sf"/>
</dbReference>
<gene>
    <name evidence="3" type="ORF">D7Y07_08175</name>
</gene>
<dbReference type="InterPro" id="IPR038765">
    <property type="entry name" value="Papain-like_cys_pep_sf"/>
</dbReference>
<dbReference type="Gene3D" id="2.60.120.260">
    <property type="entry name" value="Galactose-binding domain-like"/>
    <property type="match status" value="1"/>
</dbReference>
<dbReference type="AlphaFoldDB" id="A0A3L8A8U1"/>
<dbReference type="PROSITE" id="PS50203">
    <property type="entry name" value="CALPAIN_CAT"/>
    <property type="match status" value="1"/>
</dbReference>
<comment type="caution">
    <text evidence="1">Lacks conserved residue(s) required for the propagation of feature annotation.</text>
</comment>
<evidence type="ECO:0000313" key="4">
    <source>
        <dbReference type="Proteomes" id="UP000267159"/>
    </source>
</evidence>
<dbReference type="GO" id="GO:0004198">
    <property type="term" value="F:calcium-dependent cysteine-type endopeptidase activity"/>
    <property type="evidence" value="ECO:0007669"/>
    <property type="project" value="InterPro"/>
</dbReference>